<name>A0A1R1X1W0_9FUNG</name>
<keyword evidence="2" id="KW-1185">Reference proteome</keyword>
<gene>
    <name evidence="1" type="ORF">AYI70_g11437</name>
</gene>
<sequence length="141" mass="15958">MRSSSMKPLLLRYLKPQSGVTAYQRKETVDGVLYTETQECGWSISASLFRKLQKHSPIKDIFSLPQDQHQPKNGLISIRTKLSGRHKQTESAKGMSSISGYIRSTEPEAWNPRCRHLCITTDQKAISILQLVSGQKSVRLE</sequence>
<accession>A0A1R1X1W0</accession>
<dbReference type="Proteomes" id="UP000187283">
    <property type="component" value="Unassembled WGS sequence"/>
</dbReference>
<dbReference type="EMBL" id="LSSN01005747">
    <property type="protein sequence ID" value="OMJ08612.1"/>
    <property type="molecule type" value="Genomic_DNA"/>
</dbReference>
<comment type="caution">
    <text evidence="1">The sequence shown here is derived from an EMBL/GenBank/DDBJ whole genome shotgun (WGS) entry which is preliminary data.</text>
</comment>
<reference evidence="1 2" key="1">
    <citation type="submission" date="2017-01" db="EMBL/GenBank/DDBJ databases">
        <authorList>
            <person name="Mah S.A."/>
            <person name="Swanson W.J."/>
            <person name="Moy G.W."/>
            <person name="Vacquier V.D."/>
        </authorList>
    </citation>
    <scope>NUCLEOTIDE SEQUENCE [LARGE SCALE GENOMIC DNA]</scope>
    <source>
        <strain evidence="1 2">GSMNP</strain>
    </source>
</reference>
<evidence type="ECO:0000313" key="1">
    <source>
        <dbReference type="EMBL" id="OMJ08612.1"/>
    </source>
</evidence>
<evidence type="ECO:0000313" key="2">
    <source>
        <dbReference type="Proteomes" id="UP000187283"/>
    </source>
</evidence>
<organism evidence="1 2">
    <name type="scientific">Smittium culicis</name>
    <dbReference type="NCBI Taxonomy" id="133412"/>
    <lineage>
        <taxon>Eukaryota</taxon>
        <taxon>Fungi</taxon>
        <taxon>Fungi incertae sedis</taxon>
        <taxon>Zoopagomycota</taxon>
        <taxon>Kickxellomycotina</taxon>
        <taxon>Harpellomycetes</taxon>
        <taxon>Harpellales</taxon>
        <taxon>Legeriomycetaceae</taxon>
        <taxon>Smittium</taxon>
    </lineage>
</organism>
<proteinExistence type="predicted"/>
<dbReference type="STRING" id="133412.A0A1R1X1W0"/>
<dbReference type="AlphaFoldDB" id="A0A1R1X1W0"/>
<protein>
    <submittedName>
        <fullName evidence="1">Uncharacterized protein</fullName>
    </submittedName>
</protein>